<dbReference type="GO" id="GO:0016787">
    <property type="term" value="F:hydrolase activity"/>
    <property type="evidence" value="ECO:0007669"/>
    <property type="project" value="UniProtKB-KW"/>
</dbReference>
<accession>A0A2V0PMC9</accession>
<evidence type="ECO:0000259" key="1">
    <source>
        <dbReference type="Pfam" id="PF21986"/>
    </source>
</evidence>
<proteinExistence type="predicted"/>
<organism evidence="2 3">
    <name type="scientific">Raphidocelis subcapitata</name>
    <dbReference type="NCBI Taxonomy" id="307507"/>
    <lineage>
        <taxon>Eukaryota</taxon>
        <taxon>Viridiplantae</taxon>
        <taxon>Chlorophyta</taxon>
        <taxon>core chlorophytes</taxon>
        <taxon>Chlorophyceae</taxon>
        <taxon>CS clade</taxon>
        <taxon>Sphaeropleales</taxon>
        <taxon>Selenastraceae</taxon>
        <taxon>Raphidocelis</taxon>
    </lineage>
</organism>
<comment type="caution">
    <text evidence="2">The sequence shown here is derived from an EMBL/GenBank/DDBJ whole genome shotgun (WGS) entry which is preliminary data.</text>
</comment>
<evidence type="ECO:0000313" key="3">
    <source>
        <dbReference type="Proteomes" id="UP000247498"/>
    </source>
</evidence>
<reference evidence="2 3" key="1">
    <citation type="journal article" date="2018" name="Sci. Rep.">
        <title>Raphidocelis subcapitata (=Pseudokirchneriella subcapitata) provides an insight into genome evolution and environmental adaptations in the Sphaeropleales.</title>
        <authorList>
            <person name="Suzuki S."/>
            <person name="Yamaguchi H."/>
            <person name="Nakajima N."/>
            <person name="Kawachi M."/>
        </authorList>
    </citation>
    <scope>NUCLEOTIDE SEQUENCE [LARGE SCALE GENOMIC DNA]</scope>
    <source>
        <strain evidence="2 3">NIES-35</strain>
    </source>
</reference>
<keyword evidence="3" id="KW-1185">Reference proteome</keyword>
<dbReference type="EMBL" id="BDRX01000151">
    <property type="protein sequence ID" value="GBF99243.1"/>
    <property type="molecule type" value="Genomic_DNA"/>
</dbReference>
<dbReference type="OrthoDB" id="196847at2759"/>
<sequence length="117" mass="12439">MSGLRLNHQLTELGAKLVEATRTAPVYRMYSLGVRPALIREPESSTAGAAFEVEVWELPIENVGVFLRDGVKAPLALGDVLLVDGSLVKGFVGESYGVVGAPDISNHGGWRSFLASS</sequence>
<protein>
    <submittedName>
        <fullName evidence="2">Allophanate hydrolase</fullName>
    </submittedName>
</protein>
<dbReference type="InterPro" id="IPR053844">
    <property type="entry name" value="AH_C"/>
</dbReference>
<keyword evidence="2" id="KW-0378">Hydrolase</keyword>
<dbReference type="InParanoid" id="A0A2V0PMC9"/>
<dbReference type="STRING" id="307507.A0A2V0PMC9"/>
<dbReference type="Pfam" id="PF21986">
    <property type="entry name" value="AH_C"/>
    <property type="match status" value="1"/>
</dbReference>
<evidence type="ECO:0000313" key="2">
    <source>
        <dbReference type="EMBL" id="GBF99243.1"/>
    </source>
</evidence>
<gene>
    <name evidence="2" type="ORF">Rsub_11768</name>
</gene>
<dbReference type="Gene3D" id="3.10.490.10">
    <property type="entry name" value="Gamma-glutamyl cyclotransferase-like"/>
    <property type="match status" value="1"/>
</dbReference>
<feature type="domain" description="Allophanate hydrolase C-terminal" evidence="1">
    <location>
        <begin position="1"/>
        <end position="115"/>
    </location>
</feature>
<dbReference type="Proteomes" id="UP000247498">
    <property type="component" value="Unassembled WGS sequence"/>
</dbReference>
<name>A0A2V0PMC9_9CHLO</name>
<dbReference type="AlphaFoldDB" id="A0A2V0PMC9"/>